<dbReference type="SUPFAM" id="SSF54373">
    <property type="entry name" value="FAD-linked reductases, C-terminal domain"/>
    <property type="match status" value="1"/>
</dbReference>
<evidence type="ECO:0000313" key="4">
    <source>
        <dbReference type="Proteomes" id="UP000054596"/>
    </source>
</evidence>
<dbReference type="RefSeq" id="WP_086973906.1">
    <property type="nucleotide sequence ID" value="NZ_FCOJ02000109.1"/>
</dbReference>
<protein>
    <submittedName>
        <fullName evidence="3">FAD dependent oxidoreductase</fullName>
    </submittedName>
</protein>
<keyword evidence="1" id="KW-0560">Oxidoreductase</keyword>
<dbReference type="InterPro" id="IPR006076">
    <property type="entry name" value="FAD-dep_OxRdtase"/>
</dbReference>
<dbReference type="OrthoDB" id="18526at2"/>
<dbReference type="Pfam" id="PF01266">
    <property type="entry name" value="DAO"/>
    <property type="match status" value="1"/>
</dbReference>
<dbReference type="Gene3D" id="3.30.9.10">
    <property type="entry name" value="D-Amino Acid Oxidase, subunit A, domain 2"/>
    <property type="match status" value="1"/>
</dbReference>
<feature type="domain" description="FAD dependent oxidoreductase" evidence="2">
    <location>
        <begin position="21"/>
        <end position="411"/>
    </location>
</feature>
<dbReference type="GO" id="GO:0016491">
    <property type="term" value="F:oxidoreductase activity"/>
    <property type="evidence" value="ECO:0007669"/>
    <property type="project" value="UniProtKB-KW"/>
</dbReference>
<dbReference type="SUPFAM" id="SSF51905">
    <property type="entry name" value="FAD/NAD(P)-binding domain"/>
    <property type="match status" value="1"/>
</dbReference>
<evidence type="ECO:0000259" key="2">
    <source>
        <dbReference type="Pfam" id="PF01266"/>
    </source>
</evidence>
<dbReference type="PANTHER" id="PTHR13847:SF289">
    <property type="entry name" value="GLYCINE OXIDASE"/>
    <property type="match status" value="1"/>
</dbReference>
<accession>A0A158DPE4</accession>
<proteinExistence type="predicted"/>
<dbReference type="InterPro" id="IPR036188">
    <property type="entry name" value="FAD/NAD-bd_sf"/>
</dbReference>
<dbReference type="Gene3D" id="3.50.50.60">
    <property type="entry name" value="FAD/NAD(P)-binding domain"/>
    <property type="match status" value="2"/>
</dbReference>
<dbReference type="STRING" id="1777143.AWB82_07031"/>
<organism evidence="3 4">
    <name type="scientific">Caballeronia glebae</name>
    <dbReference type="NCBI Taxonomy" id="1777143"/>
    <lineage>
        <taxon>Bacteria</taxon>
        <taxon>Pseudomonadati</taxon>
        <taxon>Pseudomonadota</taxon>
        <taxon>Betaproteobacteria</taxon>
        <taxon>Burkholderiales</taxon>
        <taxon>Burkholderiaceae</taxon>
        <taxon>Caballeronia</taxon>
    </lineage>
</organism>
<dbReference type="Proteomes" id="UP000054596">
    <property type="component" value="Unassembled WGS sequence"/>
</dbReference>
<reference evidence="3" key="1">
    <citation type="submission" date="2016-01" db="EMBL/GenBank/DDBJ databases">
        <authorList>
            <person name="Peeters C."/>
        </authorList>
    </citation>
    <scope>NUCLEOTIDE SEQUENCE [LARGE SCALE GENOMIC DNA]</scope>
    <source>
        <strain evidence="3">LMG 29325</strain>
    </source>
</reference>
<keyword evidence="4" id="KW-1185">Reference proteome</keyword>
<dbReference type="AlphaFoldDB" id="A0A158DPE4"/>
<name>A0A158DPE4_9BURK</name>
<sequence length="430" mass="46216">MNAVPREVSAHDPLSFSQETAVVIGGGIVGVCCALYLQRGGYAVTLIDPEAPGNSTAKWSCGQMAVSEVIPLSKPGILMKIPGWLMDQKGPLALRPGALPGIVPWFVRFLMCARHAKIVEIAQSMATLTRDVYADYAPLLEACGDKTLMGERPVLEVFDDPAALTHEAPHVALRESLGFKVQRLDAKDIGDLEPALAGKFAHGLKFDDWRAVKDTMGFIAALTESFIAQGGHRVRTEARGIDESNGQATGVTLANGERIAARHVVVAAGTGARRFFDALGVNLPLAGIAGYQAVVSDPGVEIRHSIIYADGGFCFTPMTRGLQIGGTIEFASHGAKPDFRRADIILEKAKRVLPQMRTSQVEYGVGYRPFMPDTKPVIDRSRRLGNVYMAFGHGQLGLTLGATTGRLIADMVAGRATKQNLEPFSAYRFS</sequence>
<evidence type="ECO:0000256" key="1">
    <source>
        <dbReference type="ARBA" id="ARBA00023002"/>
    </source>
</evidence>
<dbReference type="EMBL" id="FCOJ02000109">
    <property type="protein sequence ID" value="SAK96445.1"/>
    <property type="molecule type" value="Genomic_DNA"/>
</dbReference>
<gene>
    <name evidence="3" type="ORF">AWB82_07031</name>
</gene>
<evidence type="ECO:0000313" key="3">
    <source>
        <dbReference type="EMBL" id="SAK96445.1"/>
    </source>
</evidence>
<comment type="caution">
    <text evidence="3">The sequence shown here is derived from an EMBL/GenBank/DDBJ whole genome shotgun (WGS) entry which is preliminary data.</text>
</comment>
<dbReference type="GO" id="GO:0005737">
    <property type="term" value="C:cytoplasm"/>
    <property type="evidence" value="ECO:0007669"/>
    <property type="project" value="TreeGrafter"/>
</dbReference>
<dbReference type="PANTHER" id="PTHR13847">
    <property type="entry name" value="SARCOSINE DEHYDROGENASE-RELATED"/>
    <property type="match status" value="1"/>
</dbReference>